<protein>
    <submittedName>
        <fullName evidence="1">Uncharacterized protein</fullName>
    </submittedName>
</protein>
<gene>
    <name evidence="1" type="ORF">LCGC14_1574310</name>
</gene>
<reference evidence="1" key="1">
    <citation type="journal article" date="2015" name="Nature">
        <title>Complex archaea that bridge the gap between prokaryotes and eukaryotes.</title>
        <authorList>
            <person name="Spang A."/>
            <person name="Saw J.H."/>
            <person name="Jorgensen S.L."/>
            <person name="Zaremba-Niedzwiedzka K."/>
            <person name="Martijn J."/>
            <person name="Lind A.E."/>
            <person name="van Eijk R."/>
            <person name="Schleper C."/>
            <person name="Guy L."/>
            <person name="Ettema T.J."/>
        </authorList>
    </citation>
    <scope>NUCLEOTIDE SEQUENCE</scope>
</reference>
<name>A0A0F9LJ40_9ZZZZ</name>
<proteinExistence type="predicted"/>
<evidence type="ECO:0000313" key="1">
    <source>
        <dbReference type="EMBL" id="KKM27480.1"/>
    </source>
</evidence>
<sequence>MDWTSGEPSFFKSELKSLSMASPWAVDMDTFFVNLSSIVLMASEFRGSSVAMATSCSFSYMGMMRLTMRKSFGNFRMRSGSAVFSSTMTKGMSSCLASTHSMFSSVILPISTRASPSLRPLSCCCLKACSTSSSVTRPNSMSNCPNFFFLVPVSFMPPRLSS</sequence>
<dbReference type="EMBL" id="LAZR01012314">
    <property type="protein sequence ID" value="KKM27480.1"/>
    <property type="molecule type" value="Genomic_DNA"/>
</dbReference>
<comment type="caution">
    <text evidence="1">The sequence shown here is derived from an EMBL/GenBank/DDBJ whole genome shotgun (WGS) entry which is preliminary data.</text>
</comment>
<dbReference type="AlphaFoldDB" id="A0A0F9LJ40"/>
<accession>A0A0F9LJ40</accession>
<organism evidence="1">
    <name type="scientific">marine sediment metagenome</name>
    <dbReference type="NCBI Taxonomy" id="412755"/>
    <lineage>
        <taxon>unclassified sequences</taxon>
        <taxon>metagenomes</taxon>
        <taxon>ecological metagenomes</taxon>
    </lineage>
</organism>